<feature type="chain" id="PRO_5043504392" evidence="1">
    <location>
        <begin position="21"/>
        <end position="262"/>
    </location>
</feature>
<accession>A0AAU7NTP2</accession>
<dbReference type="SUPFAM" id="SSF53474">
    <property type="entry name" value="alpha/beta-Hydrolases"/>
    <property type="match status" value="1"/>
</dbReference>
<sequence length="262" mass="29436">MTRWSILFTVIMLYSAFAHASNAAREQEYAALIENTLTRGEVVWLQAQQRPFLAIHTESVDIDTRGAAIILHDRAAYPDQQVVVHALRTILPEHRWSTLALQMPIREMGASAQDYYPLFPEAKARIEAAVDFLDKTEVGNIVVVGYGMGALMGLYSIDKNLDNTLGGLVTISLPVSEGTDRRPQFLARLAKIRLPLLDIYAEHDLPAVVNGARKRQLAANKNPAYRQDEISATDHLYRHNEALLVKRVYSWLSRLMQQQDGG</sequence>
<dbReference type="Proteomes" id="UP001225378">
    <property type="component" value="Chromosome"/>
</dbReference>
<dbReference type="AlphaFoldDB" id="A0AAU7NTP2"/>
<dbReference type="Pfam" id="PF12048">
    <property type="entry name" value="DUF3530"/>
    <property type="match status" value="2"/>
</dbReference>
<dbReference type="InterPro" id="IPR029058">
    <property type="entry name" value="AB_hydrolase_fold"/>
</dbReference>
<name>A0AAU7NTP2_9GAMM</name>
<protein>
    <submittedName>
        <fullName evidence="2">DUF3530 family protein</fullName>
    </submittedName>
</protein>
<dbReference type="Gene3D" id="3.40.50.1820">
    <property type="entry name" value="alpha/beta hydrolase"/>
    <property type="match status" value="1"/>
</dbReference>
<dbReference type="InterPro" id="IPR022529">
    <property type="entry name" value="DUF3530"/>
</dbReference>
<keyword evidence="3" id="KW-1185">Reference proteome</keyword>
<evidence type="ECO:0000256" key="1">
    <source>
        <dbReference type="SAM" id="SignalP"/>
    </source>
</evidence>
<dbReference type="RefSeq" id="WP_349431599.1">
    <property type="nucleotide sequence ID" value="NZ_CP157743.1"/>
</dbReference>
<organism evidence="2 3">
    <name type="scientific">Methylomarinum roseum</name>
    <dbReference type="NCBI Taxonomy" id="3067653"/>
    <lineage>
        <taxon>Bacteria</taxon>
        <taxon>Pseudomonadati</taxon>
        <taxon>Pseudomonadota</taxon>
        <taxon>Gammaproteobacteria</taxon>
        <taxon>Methylococcales</taxon>
        <taxon>Methylococcaceae</taxon>
        <taxon>Methylomarinum</taxon>
    </lineage>
</organism>
<keyword evidence="1" id="KW-0732">Signal</keyword>
<feature type="signal peptide" evidence="1">
    <location>
        <begin position="1"/>
        <end position="20"/>
    </location>
</feature>
<evidence type="ECO:0000313" key="2">
    <source>
        <dbReference type="EMBL" id="XBS20370.1"/>
    </source>
</evidence>
<evidence type="ECO:0000313" key="3">
    <source>
        <dbReference type="Proteomes" id="UP001225378"/>
    </source>
</evidence>
<dbReference type="KEGG" id="mech:Q9L42_018790"/>
<dbReference type="EMBL" id="CP157743">
    <property type="protein sequence ID" value="XBS20370.1"/>
    <property type="molecule type" value="Genomic_DNA"/>
</dbReference>
<reference evidence="2 3" key="1">
    <citation type="journal article" date="2024" name="Microbiology">
        <title>Methylomarinum rosea sp. nov., a novel halophilic methanotrophic bacterium from the hypersaline Lake Elton.</title>
        <authorList>
            <person name="Suleimanov R.Z."/>
            <person name="Oshkin I.Y."/>
            <person name="Danilova O.V."/>
            <person name="Suzina N.E."/>
            <person name="Dedysh S.N."/>
        </authorList>
    </citation>
    <scope>NUCLEOTIDE SEQUENCE [LARGE SCALE GENOMIC DNA]</scope>
    <source>
        <strain evidence="2 3">Ch1-1</strain>
    </source>
</reference>
<proteinExistence type="predicted"/>
<gene>
    <name evidence="2" type="ORF">Q9L42_018790</name>
</gene>